<evidence type="ECO:0000313" key="8">
    <source>
        <dbReference type="EMBL" id="ABE56839.1"/>
    </source>
</evidence>
<evidence type="ECO:0000256" key="1">
    <source>
        <dbReference type="ARBA" id="ARBA00010342"/>
    </source>
</evidence>
<keyword evidence="4 6" id="KW-0732">Signal</keyword>
<evidence type="ECO:0000313" key="9">
    <source>
        <dbReference type="Proteomes" id="UP000001982"/>
    </source>
</evidence>
<dbReference type="Proteomes" id="UP000001982">
    <property type="component" value="Chromosome"/>
</dbReference>
<keyword evidence="5 6" id="KW-0408">Iron</keyword>
<dbReference type="NCBIfam" id="TIGR03147">
    <property type="entry name" value="cyt_nit_nrfF"/>
    <property type="match status" value="1"/>
</dbReference>
<feature type="domain" description="CcmH/CycL/Ccl2/NrfF N-terminal" evidence="7">
    <location>
        <begin position="16"/>
        <end position="154"/>
    </location>
</feature>
<reference evidence="8 9" key="1">
    <citation type="submission" date="2006-03" db="EMBL/GenBank/DDBJ databases">
        <title>Complete sequence of Shewanella denitrificans OS217.</title>
        <authorList>
            <consortium name="US DOE Joint Genome Institute"/>
            <person name="Copeland A."/>
            <person name="Lucas S."/>
            <person name="Lapidus A."/>
            <person name="Barry K."/>
            <person name="Detter J.C."/>
            <person name="Glavina del Rio T."/>
            <person name="Hammon N."/>
            <person name="Israni S."/>
            <person name="Dalin E."/>
            <person name="Tice H."/>
            <person name="Pitluck S."/>
            <person name="Brettin T."/>
            <person name="Bruce D."/>
            <person name="Han C."/>
            <person name="Tapia R."/>
            <person name="Gilna P."/>
            <person name="Kiss H."/>
            <person name="Schmutz J."/>
            <person name="Larimer F."/>
            <person name="Land M."/>
            <person name="Hauser L."/>
            <person name="Kyrpides N."/>
            <person name="Lykidis A."/>
            <person name="Richardson P."/>
        </authorList>
    </citation>
    <scope>NUCLEOTIDE SEQUENCE [LARGE SCALE GENOMIC DNA]</scope>
    <source>
        <strain evidence="9">OS217 / ATCC BAA-1090 / DSM 15013</strain>
    </source>
</reference>
<feature type="transmembrane region" description="Helical" evidence="6">
    <location>
        <begin position="108"/>
        <end position="129"/>
    </location>
</feature>
<dbReference type="KEGG" id="sdn:Sden_3564"/>
<organism evidence="8 9">
    <name type="scientific">Shewanella denitrificans (strain OS217 / ATCC BAA-1090 / DSM 15013)</name>
    <dbReference type="NCBI Taxonomy" id="318161"/>
    <lineage>
        <taxon>Bacteria</taxon>
        <taxon>Pseudomonadati</taxon>
        <taxon>Pseudomonadota</taxon>
        <taxon>Gammaproteobacteria</taxon>
        <taxon>Alteromonadales</taxon>
        <taxon>Shewanellaceae</taxon>
        <taxon>Shewanella</taxon>
    </lineage>
</organism>
<dbReference type="EMBL" id="CP000302">
    <property type="protein sequence ID" value="ABE56839.1"/>
    <property type="molecule type" value="Genomic_DNA"/>
</dbReference>
<dbReference type="GO" id="GO:0017004">
    <property type="term" value="P:cytochrome complex assembly"/>
    <property type="evidence" value="ECO:0007669"/>
    <property type="project" value="UniProtKB-ARBA"/>
</dbReference>
<comment type="function">
    <text evidence="6">Possible subunit of a heme lyase.</text>
</comment>
<name>Q12I87_SHEDO</name>
<dbReference type="CDD" id="cd16378">
    <property type="entry name" value="CcmH_N"/>
    <property type="match status" value="1"/>
</dbReference>
<keyword evidence="6" id="KW-0812">Transmembrane</keyword>
<evidence type="ECO:0000256" key="4">
    <source>
        <dbReference type="ARBA" id="ARBA00022729"/>
    </source>
</evidence>
<dbReference type="RefSeq" id="WP_011497979.1">
    <property type="nucleotide sequence ID" value="NC_007954.1"/>
</dbReference>
<evidence type="ECO:0000256" key="6">
    <source>
        <dbReference type="RuleBase" id="RU364112"/>
    </source>
</evidence>
<evidence type="ECO:0000259" key="7">
    <source>
        <dbReference type="Pfam" id="PF03918"/>
    </source>
</evidence>
<evidence type="ECO:0000256" key="5">
    <source>
        <dbReference type="ARBA" id="ARBA00023004"/>
    </source>
</evidence>
<dbReference type="Gene3D" id="1.10.8.640">
    <property type="entry name" value="Cytochrome C biogenesis protein"/>
    <property type="match status" value="1"/>
</dbReference>
<keyword evidence="6" id="KW-0472">Membrane</keyword>
<feature type="chain" id="PRO_5011022110" description="Formate-dependent nitrite reductase complex subunit" evidence="6">
    <location>
        <begin position="24"/>
        <end position="159"/>
    </location>
</feature>
<evidence type="ECO:0000256" key="2">
    <source>
        <dbReference type="ARBA" id="ARBA00022617"/>
    </source>
</evidence>
<feature type="signal peptide" evidence="6">
    <location>
        <begin position="1"/>
        <end position="23"/>
    </location>
</feature>
<sequence>MIRTMLIALCLFISAIASTYVQATPVDTFAFSSAEKQKRALSLAHELRCPQCQNQNLIDSNSPVAKDLRLQVYQMVEAGKGDDEIVEFMTSRYGDFVLYKPKLDPKTYVLWIGPFVLLLFGLIIGFVFVRKQRIVNNSQVELTEADQQELAALLKQDKD</sequence>
<keyword evidence="6" id="KW-1133">Transmembrane helix</keyword>
<dbReference type="PANTHER" id="PTHR47870">
    <property type="entry name" value="CYTOCHROME C-TYPE BIOGENESIS PROTEIN CCMH"/>
    <property type="match status" value="1"/>
</dbReference>
<dbReference type="GO" id="GO:0046872">
    <property type="term" value="F:metal ion binding"/>
    <property type="evidence" value="ECO:0007669"/>
    <property type="project" value="UniProtKB-KW"/>
</dbReference>
<protein>
    <recommendedName>
        <fullName evidence="6">Formate-dependent nitrite reductase complex subunit</fullName>
    </recommendedName>
</protein>
<dbReference type="eggNOG" id="COG3088">
    <property type="taxonomic scope" value="Bacteria"/>
</dbReference>
<comment type="similarity">
    <text evidence="1 6">Belongs to the CcmH/CycL/Ccl2/NrfF family.</text>
</comment>
<accession>Q12I87</accession>
<dbReference type="PANTHER" id="PTHR47870:SF2">
    <property type="entry name" value="FORMATE-DEPENDENT NITRITE REDUCTASE COMPLEX SUBUNIT NRFF"/>
    <property type="match status" value="1"/>
</dbReference>
<dbReference type="InterPro" id="IPR005616">
    <property type="entry name" value="CcmH/CycL/Ccl2/NrfF_N"/>
</dbReference>
<dbReference type="InterPro" id="IPR051263">
    <property type="entry name" value="C-type_cytochrome_biogenesis"/>
</dbReference>
<dbReference type="FunFam" id="1.10.8.640:FF:000001">
    <property type="entry name" value="Cytochrome c-type biogenesis protein"/>
    <property type="match status" value="1"/>
</dbReference>
<evidence type="ECO:0000256" key="3">
    <source>
        <dbReference type="ARBA" id="ARBA00022723"/>
    </source>
</evidence>
<keyword evidence="9" id="KW-1185">Reference proteome</keyword>
<dbReference type="InterPro" id="IPR017565">
    <property type="entry name" value="For-dep_Cytc_NO2Rdtase_NrfF"/>
</dbReference>
<dbReference type="GO" id="GO:0005886">
    <property type="term" value="C:plasma membrane"/>
    <property type="evidence" value="ECO:0007669"/>
    <property type="project" value="TreeGrafter"/>
</dbReference>
<dbReference type="Pfam" id="PF03918">
    <property type="entry name" value="CcmH"/>
    <property type="match status" value="1"/>
</dbReference>
<gene>
    <name evidence="8" type="ordered locus">Sden_3564</name>
</gene>
<keyword evidence="2 6" id="KW-0349">Heme</keyword>
<dbReference type="OrthoDB" id="9804975at2"/>
<dbReference type="HOGENOM" id="CLU_107187_0_0_6"/>
<keyword evidence="3 6" id="KW-0479">Metal-binding</keyword>
<dbReference type="InterPro" id="IPR038297">
    <property type="entry name" value="CcmH/CycL/NrfF/Ccl2_sf"/>
</dbReference>
<proteinExistence type="inferred from homology"/>
<dbReference type="AlphaFoldDB" id="Q12I87"/>
<dbReference type="STRING" id="318161.Sden_3564"/>